<dbReference type="KEGG" id="bsen:DP114_22690"/>
<accession>A0A856MQH5</accession>
<dbReference type="SUPFAM" id="SSF141571">
    <property type="entry name" value="Pentapeptide repeat-like"/>
    <property type="match status" value="1"/>
</dbReference>
<proteinExistence type="predicted"/>
<dbReference type="InterPro" id="IPR001646">
    <property type="entry name" value="5peptide_repeat"/>
</dbReference>
<dbReference type="EMBL" id="CP030118">
    <property type="protein sequence ID" value="QDL12380.1"/>
    <property type="molecule type" value="Genomic_DNA"/>
</dbReference>
<name>A0A856MQH5_9CYAN</name>
<organism evidence="1 2">
    <name type="scientific">Brasilonema sennae CENA114</name>
    <dbReference type="NCBI Taxonomy" id="415709"/>
    <lineage>
        <taxon>Bacteria</taxon>
        <taxon>Bacillati</taxon>
        <taxon>Cyanobacteriota</taxon>
        <taxon>Cyanophyceae</taxon>
        <taxon>Nostocales</taxon>
        <taxon>Scytonemataceae</taxon>
        <taxon>Brasilonema</taxon>
        <taxon>Bromeliae group (in: Brasilonema)</taxon>
    </lineage>
</organism>
<evidence type="ECO:0000313" key="1">
    <source>
        <dbReference type="EMBL" id="QDL12380.1"/>
    </source>
</evidence>
<reference evidence="1 2" key="1">
    <citation type="submission" date="2018-06" db="EMBL/GenBank/DDBJ databases">
        <title>Comparative genomics of Brasilonema spp. strains.</title>
        <authorList>
            <person name="Alvarenga D.O."/>
            <person name="Fiore M.F."/>
            <person name="Varani A.M."/>
        </authorList>
    </citation>
    <scope>NUCLEOTIDE SEQUENCE [LARGE SCALE GENOMIC DNA]</scope>
    <source>
        <strain evidence="1 2">CENA114</strain>
    </source>
</reference>
<dbReference type="Pfam" id="PF00805">
    <property type="entry name" value="Pentapeptide"/>
    <property type="match status" value="1"/>
</dbReference>
<evidence type="ECO:0008006" key="3">
    <source>
        <dbReference type="Google" id="ProtNLM"/>
    </source>
</evidence>
<evidence type="ECO:0000313" key="2">
    <source>
        <dbReference type="Proteomes" id="UP000503129"/>
    </source>
</evidence>
<protein>
    <recommendedName>
        <fullName evidence="3">Pentapeptide repeat-containing protein</fullName>
    </recommendedName>
</protein>
<dbReference type="AlphaFoldDB" id="A0A856MQH5"/>
<dbReference type="Proteomes" id="UP000503129">
    <property type="component" value="Chromosome"/>
</dbReference>
<gene>
    <name evidence="1" type="ORF">DP114_22690</name>
</gene>
<sequence>MSNSDSRSFKGQNLAGANFSYVDIRETDFRGANLN</sequence>
<dbReference type="Gene3D" id="2.160.20.80">
    <property type="entry name" value="E3 ubiquitin-protein ligase SopA"/>
    <property type="match status" value="1"/>
</dbReference>
<keyword evidence="2" id="KW-1185">Reference proteome</keyword>